<feature type="transmembrane region" description="Helical" evidence="5">
    <location>
        <begin position="112"/>
        <end position="137"/>
    </location>
</feature>
<dbReference type="Proteomes" id="UP001241758">
    <property type="component" value="Unassembled WGS sequence"/>
</dbReference>
<keyword evidence="8" id="KW-1185">Reference proteome</keyword>
<proteinExistence type="predicted"/>
<feature type="transmembrane region" description="Helical" evidence="5">
    <location>
        <begin position="80"/>
        <end position="106"/>
    </location>
</feature>
<evidence type="ECO:0000256" key="4">
    <source>
        <dbReference type="ARBA" id="ARBA00023136"/>
    </source>
</evidence>
<evidence type="ECO:0000313" key="8">
    <source>
        <dbReference type="Proteomes" id="UP001241758"/>
    </source>
</evidence>
<evidence type="ECO:0000256" key="3">
    <source>
        <dbReference type="ARBA" id="ARBA00022989"/>
    </source>
</evidence>
<accession>A0ABT6WKM1</accession>
<feature type="transmembrane region" description="Helical" evidence="5">
    <location>
        <begin position="37"/>
        <end position="60"/>
    </location>
</feature>
<evidence type="ECO:0000256" key="2">
    <source>
        <dbReference type="ARBA" id="ARBA00022692"/>
    </source>
</evidence>
<dbReference type="Pfam" id="PF12698">
    <property type="entry name" value="ABC2_membrane_3"/>
    <property type="match status" value="1"/>
</dbReference>
<name>A0ABT6WKM1_9ACTN</name>
<feature type="transmembrane region" description="Helical" evidence="5">
    <location>
        <begin position="144"/>
        <end position="165"/>
    </location>
</feature>
<protein>
    <submittedName>
        <fullName evidence="7">ABC transporter permease</fullName>
    </submittedName>
</protein>
<keyword evidence="3 5" id="KW-1133">Transmembrane helix</keyword>
<dbReference type="EMBL" id="JASCTH010000010">
    <property type="protein sequence ID" value="MDI6100283.1"/>
    <property type="molecule type" value="Genomic_DNA"/>
</dbReference>
<evidence type="ECO:0000256" key="5">
    <source>
        <dbReference type="SAM" id="Phobius"/>
    </source>
</evidence>
<organism evidence="7 8">
    <name type="scientific">Actinoplanes sandaracinus</name>
    <dbReference type="NCBI Taxonomy" id="3045177"/>
    <lineage>
        <taxon>Bacteria</taxon>
        <taxon>Bacillati</taxon>
        <taxon>Actinomycetota</taxon>
        <taxon>Actinomycetes</taxon>
        <taxon>Micromonosporales</taxon>
        <taxon>Micromonosporaceae</taxon>
        <taxon>Actinoplanes</taxon>
    </lineage>
</organism>
<evidence type="ECO:0000313" key="7">
    <source>
        <dbReference type="EMBL" id="MDI6100283.1"/>
    </source>
</evidence>
<feature type="domain" description="ABC-2 type transporter transmembrane" evidence="6">
    <location>
        <begin position="38"/>
        <end position="187"/>
    </location>
</feature>
<gene>
    <name evidence="7" type="ORF">QLQ12_16885</name>
</gene>
<reference evidence="7 8" key="1">
    <citation type="submission" date="2023-05" db="EMBL/GenBank/DDBJ databases">
        <title>Actinoplanes sp. NEAU-A12 genome sequencing.</title>
        <authorList>
            <person name="Wang Z.-S."/>
        </authorList>
    </citation>
    <scope>NUCLEOTIDE SEQUENCE [LARGE SCALE GENOMIC DNA]</scope>
    <source>
        <strain evidence="7 8">NEAU-A12</strain>
    </source>
</reference>
<keyword evidence="4 5" id="KW-0472">Membrane</keyword>
<sequence length="227" mass="22745">MRRSGLTVALGVVLPVALGLLILWAEADTGRAGPGVAVGLLLSTLMALTAYVSATTTLAARRQQSVLRRLRNSGASDTAILTGTLVPSAMLSVAQTVVLLGVVAAADGLGGVAAVPLVLAVMTGTAVACAFAALTAAFTSAPELAQLTTTPIALAFLGGALWTAQTPPGEVTWMMLSLPGAAVTQLARIAWQEPGAGGLLPAVVPLALAAVAAVGTASRVFTWDLRR</sequence>
<evidence type="ECO:0000259" key="6">
    <source>
        <dbReference type="Pfam" id="PF12698"/>
    </source>
</evidence>
<dbReference type="RefSeq" id="WP_282760979.1">
    <property type="nucleotide sequence ID" value="NZ_JASCTH010000010.1"/>
</dbReference>
<keyword evidence="2 5" id="KW-0812">Transmembrane</keyword>
<dbReference type="InterPro" id="IPR013525">
    <property type="entry name" value="ABC2_TM"/>
</dbReference>
<feature type="transmembrane region" description="Helical" evidence="5">
    <location>
        <begin position="198"/>
        <end position="221"/>
    </location>
</feature>
<comment type="caution">
    <text evidence="7">The sequence shown here is derived from an EMBL/GenBank/DDBJ whole genome shotgun (WGS) entry which is preliminary data.</text>
</comment>
<evidence type="ECO:0000256" key="1">
    <source>
        <dbReference type="ARBA" id="ARBA00004141"/>
    </source>
</evidence>
<comment type="subcellular location">
    <subcellularLocation>
        <location evidence="1">Membrane</location>
        <topology evidence="1">Multi-pass membrane protein</topology>
    </subcellularLocation>
</comment>